<comment type="similarity">
    <text evidence="2 9 10">Belongs to the TonB-dependent receptor family.</text>
</comment>
<dbReference type="PANTHER" id="PTHR30069:SF41">
    <property type="entry name" value="HEME_HEMOPEXIN UTILIZATION PROTEIN C"/>
    <property type="match status" value="1"/>
</dbReference>
<dbReference type="AlphaFoldDB" id="A0A1G6ZN94"/>
<evidence type="ECO:0000256" key="9">
    <source>
        <dbReference type="PROSITE-ProRule" id="PRU01360"/>
    </source>
</evidence>
<dbReference type="RefSeq" id="WP_068304428.1">
    <property type="nucleotide sequence ID" value="NZ_FNAK01000004.1"/>
</dbReference>
<evidence type="ECO:0000259" key="13">
    <source>
        <dbReference type="Pfam" id="PF07715"/>
    </source>
</evidence>
<dbReference type="InterPro" id="IPR000531">
    <property type="entry name" value="Beta-barrel_TonB"/>
</dbReference>
<evidence type="ECO:0000256" key="10">
    <source>
        <dbReference type="RuleBase" id="RU003357"/>
    </source>
</evidence>
<dbReference type="SUPFAM" id="SSF56935">
    <property type="entry name" value="Porins"/>
    <property type="match status" value="1"/>
</dbReference>
<evidence type="ECO:0000256" key="11">
    <source>
        <dbReference type="SAM" id="SignalP"/>
    </source>
</evidence>
<name>A0A1G6ZN94_9PROT</name>
<dbReference type="Gene3D" id="2.40.170.20">
    <property type="entry name" value="TonB-dependent receptor, beta-barrel domain"/>
    <property type="match status" value="1"/>
</dbReference>
<dbReference type="GO" id="GO:0015232">
    <property type="term" value="F:heme transmembrane transporter activity"/>
    <property type="evidence" value="ECO:0007669"/>
    <property type="project" value="InterPro"/>
</dbReference>
<dbReference type="NCBIfam" id="TIGR01785">
    <property type="entry name" value="TonB-hemin"/>
    <property type="match status" value="1"/>
</dbReference>
<evidence type="ECO:0000256" key="8">
    <source>
        <dbReference type="ARBA" id="ARBA00023237"/>
    </source>
</evidence>
<evidence type="ECO:0000259" key="12">
    <source>
        <dbReference type="Pfam" id="PF00593"/>
    </source>
</evidence>
<keyword evidence="7 9" id="KW-0472">Membrane</keyword>
<keyword evidence="6 10" id="KW-0798">TonB box</keyword>
<evidence type="ECO:0000313" key="15">
    <source>
        <dbReference type="Proteomes" id="UP000183685"/>
    </source>
</evidence>
<keyword evidence="8 9" id="KW-0998">Cell outer membrane</keyword>
<dbReference type="STRING" id="637679.GCA_001550055_01973"/>
<dbReference type="GO" id="GO:0015344">
    <property type="term" value="F:siderophore uptake transmembrane transporter activity"/>
    <property type="evidence" value="ECO:0007669"/>
    <property type="project" value="TreeGrafter"/>
</dbReference>
<dbReference type="InterPro" id="IPR039426">
    <property type="entry name" value="TonB-dep_rcpt-like"/>
</dbReference>
<evidence type="ECO:0000256" key="5">
    <source>
        <dbReference type="ARBA" id="ARBA00022692"/>
    </source>
</evidence>
<keyword evidence="4 9" id="KW-1134">Transmembrane beta strand</keyword>
<evidence type="ECO:0000256" key="7">
    <source>
        <dbReference type="ARBA" id="ARBA00023136"/>
    </source>
</evidence>
<dbReference type="InterPro" id="IPR037066">
    <property type="entry name" value="Plug_dom_sf"/>
</dbReference>
<dbReference type="InterPro" id="IPR036942">
    <property type="entry name" value="Beta-barrel_TonB_sf"/>
</dbReference>
<evidence type="ECO:0000256" key="1">
    <source>
        <dbReference type="ARBA" id="ARBA00004571"/>
    </source>
</evidence>
<keyword evidence="5 9" id="KW-0812">Transmembrane</keyword>
<dbReference type="OrthoDB" id="9760333at2"/>
<accession>A0A1G6ZN94</accession>
<feature type="domain" description="TonB-dependent receptor plug" evidence="13">
    <location>
        <begin position="46"/>
        <end position="149"/>
    </location>
</feature>
<sequence>MYQSVKLKSALCAGVSLLATMPAAAETVADITEISVSATKNEVEAFSVPASVSVVTREEMDDLLAASVSDLFVSVPGLSFGGGPRRTGETPTIRGVAGEGVVVLFDGVRQSFLSGHDGRFFIEPDLLGSAEVVRGGGSSLYGSGAVGGVISLRTLDAADLLADGERAGYRLKAGFQGASNEWMTGATVFGRSGDGRLDGVASLTFRQSSDIALGNGTTLSGDDEIGSGLAKISFQASDALRLSASWMGYRNDAIEPNNGQGNSEGDLMAKRVVSDTFRLGTRYNPETQLVDLQAVAYVNKAQVDEDDLDTDRIIGRDVETKGFTIDNRSRFDLGRRANVTFTYGGEYYRDEQVGTDNQTTDGTRGGVPDAVANTTGLFAQAELSLDTPMGAFYIVPGVRYDSFKNKAVGEAVETDESATSPKFAATWEPTENLMLFASYGEAFRAPSFNEIFADDVHFTIPLGPGLEAPNFFIPNPDLRPERSKTWEFGAGVDFVDLFTGDDRLTMKGSYFTSDVEDLIDLEVNFELSMACFVPGFPGTCNAGTSRNINTGRAIMDGFELEAVYSSLRVRLAASYSRVNGTDKDTGKYVGILSPNRLFTSAELKLPEIDARIGTRVTIAGRFDKVDDVAEERPGYETVDAFMVWEPKGGLKGVRVDLGVDNLFDAAAERVFAGVVDAGRNAKVRVGWIGSF</sequence>
<evidence type="ECO:0000256" key="2">
    <source>
        <dbReference type="ARBA" id="ARBA00009810"/>
    </source>
</evidence>
<dbReference type="Pfam" id="PF00593">
    <property type="entry name" value="TonB_dep_Rec_b-barrel"/>
    <property type="match status" value="1"/>
</dbReference>
<dbReference type="Pfam" id="PF07715">
    <property type="entry name" value="Plug"/>
    <property type="match status" value="1"/>
</dbReference>
<feature type="chain" id="PRO_5010241535" evidence="11">
    <location>
        <begin position="26"/>
        <end position="691"/>
    </location>
</feature>
<evidence type="ECO:0000313" key="14">
    <source>
        <dbReference type="EMBL" id="SDE03972.1"/>
    </source>
</evidence>
<dbReference type="PROSITE" id="PS52016">
    <property type="entry name" value="TONB_DEPENDENT_REC_3"/>
    <property type="match status" value="1"/>
</dbReference>
<dbReference type="InterPro" id="IPR011276">
    <property type="entry name" value="TonB_haem/Hb_rcpt"/>
</dbReference>
<protein>
    <submittedName>
        <fullName evidence="14">Hemoglobin/transferrin/lactoferrin receptor protein</fullName>
    </submittedName>
</protein>
<feature type="signal peptide" evidence="11">
    <location>
        <begin position="1"/>
        <end position="25"/>
    </location>
</feature>
<organism evidence="14 15">
    <name type="scientific">Kordiimonas lacus</name>
    <dbReference type="NCBI Taxonomy" id="637679"/>
    <lineage>
        <taxon>Bacteria</taxon>
        <taxon>Pseudomonadati</taxon>
        <taxon>Pseudomonadota</taxon>
        <taxon>Alphaproteobacteria</taxon>
        <taxon>Kordiimonadales</taxon>
        <taxon>Kordiimonadaceae</taxon>
        <taxon>Kordiimonas</taxon>
    </lineage>
</organism>
<dbReference type="Proteomes" id="UP000183685">
    <property type="component" value="Unassembled WGS sequence"/>
</dbReference>
<gene>
    <name evidence="14" type="ORF">SAMN04488071_1882</name>
</gene>
<evidence type="ECO:0000256" key="6">
    <source>
        <dbReference type="ARBA" id="ARBA00023077"/>
    </source>
</evidence>
<dbReference type="CDD" id="cd01347">
    <property type="entry name" value="ligand_gated_channel"/>
    <property type="match status" value="1"/>
</dbReference>
<dbReference type="GO" id="GO:0009279">
    <property type="term" value="C:cell outer membrane"/>
    <property type="evidence" value="ECO:0007669"/>
    <property type="project" value="UniProtKB-SubCell"/>
</dbReference>
<dbReference type="GO" id="GO:0044718">
    <property type="term" value="P:siderophore transmembrane transport"/>
    <property type="evidence" value="ECO:0007669"/>
    <property type="project" value="TreeGrafter"/>
</dbReference>
<keyword evidence="3 9" id="KW-0813">Transport</keyword>
<comment type="subcellular location">
    <subcellularLocation>
        <location evidence="1 9">Cell outer membrane</location>
        <topology evidence="1 9">Multi-pass membrane protein</topology>
    </subcellularLocation>
</comment>
<feature type="domain" description="TonB-dependent receptor-like beta-barrel" evidence="12">
    <location>
        <begin position="238"/>
        <end position="662"/>
    </location>
</feature>
<keyword evidence="11" id="KW-0732">Signal</keyword>
<keyword evidence="15" id="KW-1185">Reference proteome</keyword>
<dbReference type="EMBL" id="FNAK01000004">
    <property type="protein sequence ID" value="SDE03972.1"/>
    <property type="molecule type" value="Genomic_DNA"/>
</dbReference>
<evidence type="ECO:0000256" key="4">
    <source>
        <dbReference type="ARBA" id="ARBA00022452"/>
    </source>
</evidence>
<evidence type="ECO:0000256" key="3">
    <source>
        <dbReference type="ARBA" id="ARBA00022448"/>
    </source>
</evidence>
<dbReference type="PANTHER" id="PTHR30069">
    <property type="entry name" value="TONB-DEPENDENT OUTER MEMBRANE RECEPTOR"/>
    <property type="match status" value="1"/>
</dbReference>
<dbReference type="Gene3D" id="2.170.130.10">
    <property type="entry name" value="TonB-dependent receptor, plug domain"/>
    <property type="match status" value="1"/>
</dbReference>
<dbReference type="InterPro" id="IPR012910">
    <property type="entry name" value="Plug_dom"/>
</dbReference>
<reference evidence="14 15" key="1">
    <citation type="submission" date="2016-10" db="EMBL/GenBank/DDBJ databases">
        <authorList>
            <person name="de Groot N.N."/>
        </authorList>
    </citation>
    <scope>NUCLEOTIDE SEQUENCE [LARGE SCALE GENOMIC DNA]</scope>
    <source>
        <strain evidence="14 15">CGMCC 1.9109</strain>
    </source>
</reference>
<proteinExistence type="inferred from homology"/>
<keyword evidence="14" id="KW-0675">Receptor</keyword>